<dbReference type="Proteomes" id="UP000298471">
    <property type="component" value="Unassembled WGS sequence"/>
</dbReference>
<keyword evidence="2" id="KW-1185">Reference proteome</keyword>
<dbReference type="EMBL" id="SRMB01000003">
    <property type="protein sequence ID" value="TGE26370.1"/>
    <property type="molecule type" value="Genomic_DNA"/>
</dbReference>
<accession>A0A4Z0Q8P7</accession>
<protein>
    <submittedName>
        <fullName evidence="1">Uncharacterized protein</fullName>
    </submittedName>
</protein>
<sequence length="190" mass="21651">MQINARIRQAISCLQAVGAMGIDPPESFLIELKGCTANHVQSIIDHYSQNGLRPEHTTFIWLFQKVQTADLPVSAFALVECRRKINELITVWKASAELPWHADRDLHSFIKYINDALYQLVVYKVGWSEEIQLEPLEAWYSELEGKVVISDVHQCRHITGEAYTGSATLRPATKSELIAAKLYDYYQDLD</sequence>
<gene>
    <name evidence="1" type="ORF">E5K02_16365</name>
</gene>
<proteinExistence type="predicted"/>
<dbReference type="AlphaFoldDB" id="A0A4Z0Q8P7"/>
<dbReference type="OrthoDB" id="9833362at2"/>
<comment type="caution">
    <text evidence="1">The sequence shown here is derived from an EMBL/GenBank/DDBJ whole genome shotgun (WGS) entry which is preliminary data.</text>
</comment>
<evidence type="ECO:0000313" key="2">
    <source>
        <dbReference type="Proteomes" id="UP000298471"/>
    </source>
</evidence>
<organism evidence="1 2">
    <name type="scientific">Hymenobacter metallicola</name>
    <dbReference type="NCBI Taxonomy" id="2563114"/>
    <lineage>
        <taxon>Bacteria</taxon>
        <taxon>Pseudomonadati</taxon>
        <taxon>Bacteroidota</taxon>
        <taxon>Cytophagia</taxon>
        <taxon>Cytophagales</taxon>
        <taxon>Hymenobacteraceae</taxon>
        <taxon>Hymenobacter</taxon>
    </lineage>
</organism>
<reference evidence="1 2" key="1">
    <citation type="submission" date="2019-04" db="EMBL/GenBank/DDBJ databases">
        <authorList>
            <person name="Feng G."/>
            <person name="Zhang J."/>
            <person name="Zhu H."/>
        </authorList>
    </citation>
    <scope>NUCLEOTIDE SEQUENCE [LARGE SCALE GENOMIC DNA]</scope>
    <source>
        <strain evidence="1 2">9PBR-1</strain>
    </source>
</reference>
<name>A0A4Z0Q8P7_9BACT</name>
<dbReference type="RefSeq" id="WP_135396280.1">
    <property type="nucleotide sequence ID" value="NZ_SRMB01000003.1"/>
</dbReference>
<evidence type="ECO:0000313" key="1">
    <source>
        <dbReference type="EMBL" id="TGE26370.1"/>
    </source>
</evidence>